<keyword evidence="5" id="KW-0472">Membrane</keyword>
<evidence type="ECO:0000259" key="6">
    <source>
        <dbReference type="PROSITE" id="PS50004"/>
    </source>
</evidence>
<evidence type="ECO:0000256" key="3">
    <source>
        <dbReference type="ARBA" id="ARBA00022737"/>
    </source>
</evidence>
<evidence type="ECO:0000256" key="5">
    <source>
        <dbReference type="ARBA" id="ARBA00023136"/>
    </source>
</evidence>
<evidence type="ECO:0000256" key="4">
    <source>
        <dbReference type="ARBA" id="ARBA00022989"/>
    </source>
</evidence>
<dbReference type="InterPro" id="IPR037721">
    <property type="entry name" value="Ferlin"/>
</dbReference>
<comment type="caution">
    <text evidence="7">The sequence shown here is derived from an EMBL/GenBank/DDBJ whole genome shotgun (WGS) entry which is preliminary data.</text>
</comment>
<sequence>MRYELRVVIWNTDEVILADDVFFTGEKMSDIYVKGWLTLKDDAQMTDIHYRSLTGEGNFNWRFVFPFEYLAIEKKVVIKKKVSVYSWDETEFKLPPFLELQVWDADHFKPDENLGTIRLDLSRFPRGAYSARLCTQDMLKKDGSVPQFSIFKQTRVRGWWPVTSKKSQGDVKITGKIEAEIQLLTRAEADKSPAGRGRKGPDALAVPRSFDFTYFVKRK</sequence>
<dbReference type="GO" id="GO:0007009">
    <property type="term" value="P:plasma membrane organization"/>
    <property type="evidence" value="ECO:0007669"/>
    <property type="project" value="TreeGrafter"/>
</dbReference>
<accession>A0AAV4X7X3</accession>
<keyword evidence="2" id="KW-0812">Transmembrane</keyword>
<dbReference type="Proteomes" id="UP001054837">
    <property type="component" value="Unassembled WGS sequence"/>
</dbReference>
<dbReference type="Pfam" id="PF16165">
    <property type="entry name" value="Ferlin_C"/>
    <property type="match status" value="1"/>
</dbReference>
<reference evidence="7 8" key="1">
    <citation type="submission" date="2021-06" db="EMBL/GenBank/DDBJ databases">
        <title>Caerostris darwini draft genome.</title>
        <authorList>
            <person name="Kono N."/>
            <person name="Arakawa K."/>
        </authorList>
    </citation>
    <scope>NUCLEOTIDE SEQUENCE [LARGE SCALE GENOMIC DNA]</scope>
</reference>
<dbReference type="Pfam" id="PF00168">
    <property type="entry name" value="C2"/>
    <property type="match status" value="1"/>
</dbReference>
<dbReference type="InterPro" id="IPR035892">
    <property type="entry name" value="C2_domain_sf"/>
</dbReference>
<evidence type="ECO:0000256" key="2">
    <source>
        <dbReference type="ARBA" id="ARBA00022692"/>
    </source>
</evidence>
<dbReference type="InterPro" id="IPR032362">
    <property type="entry name" value="Ferlin_C"/>
</dbReference>
<dbReference type="InterPro" id="IPR037725">
    <property type="entry name" value="C2F_Ferlin"/>
</dbReference>
<organism evidence="7 8">
    <name type="scientific">Caerostris darwini</name>
    <dbReference type="NCBI Taxonomy" id="1538125"/>
    <lineage>
        <taxon>Eukaryota</taxon>
        <taxon>Metazoa</taxon>
        <taxon>Ecdysozoa</taxon>
        <taxon>Arthropoda</taxon>
        <taxon>Chelicerata</taxon>
        <taxon>Arachnida</taxon>
        <taxon>Araneae</taxon>
        <taxon>Araneomorphae</taxon>
        <taxon>Entelegynae</taxon>
        <taxon>Araneoidea</taxon>
        <taxon>Araneidae</taxon>
        <taxon>Caerostris</taxon>
    </lineage>
</organism>
<dbReference type="PANTHER" id="PTHR12546:SF60">
    <property type="entry name" value="MISFIRE, ISOFORM F"/>
    <property type="match status" value="1"/>
</dbReference>
<dbReference type="PANTHER" id="PTHR12546">
    <property type="entry name" value="FER-1-LIKE"/>
    <property type="match status" value="1"/>
</dbReference>
<keyword evidence="3" id="KW-0677">Repeat</keyword>
<feature type="domain" description="C2" evidence="6">
    <location>
        <begin position="1"/>
        <end position="135"/>
    </location>
</feature>
<proteinExistence type="predicted"/>
<name>A0AAV4X7X3_9ARAC</name>
<dbReference type="SUPFAM" id="SSF49562">
    <property type="entry name" value="C2 domain (Calcium/lipid-binding domain, CaLB)"/>
    <property type="match status" value="1"/>
</dbReference>
<dbReference type="InterPro" id="IPR000008">
    <property type="entry name" value="C2_dom"/>
</dbReference>
<dbReference type="GO" id="GO:0016020">
    <property type="term" value="C:membrane"/>
    <property type="evidence" value="ECO:0007669"/>
    <property type="project" value="UniProtKB-SubCell"/>
</dbReference>
<evidence type="ECO:0000313" key="8">
    <source>
        <dbReference type="Proteomes" id="UP001054837"/>
    </source>
</evidence>
<dbReference type="Gene3D" id="2.60.40.150">
    <property type="entry name" value="C2 domain"/>
    <property type="match status" value="1"/>
</dbReference>
<dbReference type="AlphaFoldDB" id="A0AAV4X7X3"/>
<evidence type="ECO:0000256" key="1">
    <source>
        <dbReference type="ARBA" id="ARBA00004167"/>
    </source>
</evidence>
<keyword evidence="4" id="KW-1133">Transmembrane helix</keyword>
<gene>
    <name evidence="7" type="primary">otof</name>
    <name evidence="7" type="ORF">CDAR_542971</name>
</gene>
<evidence type="ECO:0000313" key="7">
    <source>
        <dbReference type="EMBL" id="GIY90046.1"/>
    </source>
</evidence>
<protein>
    <submittedName>
        <fullName evidence="7">Otoferlin</fullName>
    </submittedName>
</protein>
<dbReference type="PROSITE" id="PS50004">
    <property type="entry name" value="C2"/>
    <property type="match status" value="1"/>
</dbReference>
<comment type="subcellular location">
    <subcellularLocation>
        <location evidence="1">Membrane</location>
        <topology evidence="1">Single-pass membrane protein</topology>
    </subcellularLocation>
</comment>
<dbReference type="CDD" id="cd08374">
    <property type="entry name" value="C2F_Ferlin"/>
    <property type="match status" value="1"/>
</dbReference>
<keyword evidence="8" id="KW-1185">Reference proteome</keyword>
<dbReference type="EMBL" id="BPLQ01015707">
    <property type="protein sequence ID" value="GIY90046.1"/>
    <property type="molecule type" value="Genomic_DNA"/>
</dbReference>